<evidence type="ECO:0000259" key="4">
    <source>
        <dbReference type="PROSITE" id="PS51000"/>
    </source>
</evidence>
<dbReference type="InterPro" id="IPR036388">
    <property type="entry name" value="WH-like_DNA-bd_sf"/>
</dbReference>
<dbReference type="Pfam" id="PF08220">
    <property type="entry name" value="HTH_DeoR"/>
    <property type="match status" value="1"/>
</dbReference>
<dbReference type="RefSeq" id="WP_166099275.1">
    <property type="nucleotide sequence ID" value="NZ_BMMY01000005.1"/>
</dbReference>
<dbReference type="Gene3D" id="3.40.50.1360">
    <property type="match status" value="1"/>
</dbReference>
<reference evidence="5 6" key="1">
    <citation type="submission" date="2020-08" db="EMBL/GenBank/DDBJ databases">
        <title>Genome sequence of Phycicoccus endophyticus JCM 31784T.</title>
        <authorList>
            <person name="Hyun D.-W."/>
            <person name="Bae J.-W."/>
        </authorList>
    </citation>
    <scope>NUCLEOTIDE SEQUENCE [LARGE SCALE GENOMIC DNA]</scope>
    <source>
        <strain evidence="5 6">JCM 31784</strain>
    </source>
</reference>
<dbReference type="InterPro" id="IPR037171">
    <property type="entry name" value="NagB/RpiA_transferase-like"/>
</dbReference>
<dbReference type="PANTHER" id="PTHR30363:SF44">
    <property type="entry name" value="AGA OPERON TRANSCRIPTIONAL REPRESSOR-RELATED"/>
    <property type="match status" value="1"/>
</dbReference>
<dbReference type="InterPro" id="IPR018356">
    <property type="entry name" value="Tscrpt_reg_HTH_DeoR_CS"/>
</dbReference>
<dbReference type="InterPro" id="IPR001034">
    <property type="entry name" value="DeoR_HTH"/>
</dbReference>
<evidence type="ECO:0000256" key="2">
    <source>
        <dbReference type="ARBA" id="ARBA00023125"/>
    </source>
</evidence>
<accession>A0A7G9R1L5</accession>
<keyword evidence="1" id="KW-0805">Transcription regulation</keyword>
<feature type="domain" description="HTH deoR-type" evidence="4">
    <location>
        <begin position="3"/>
        <end position="58"/>
    </location>
</feature>
<dbReference type="SMART" id="SM00420">
    <property type="entry name" value="HTH_DEOR"/>
    <property type="match status" value="1"/>
</dbReference>
<dbReference type="SUPFAM" id="SSF46785">
    <property type="entry name" value="Winged helix' DNA-binding domain"/>
    <property type="match status" value="1"/>
</dbReference>
<keyword evidence="6" id="KW-1185">Reference proteome</keyword>
<dbReference type="EMBL" id="CP060712">
    <property type="protein sequence ID" value="QNN49490.1"/>
    <property type="molecule type" value="Genomic_DNA"/>
</dbReference>
<dbReference type="InterPro" id="IPR036390">
    <property type="entry name" value="WH_DNA-bd_sf"/>
</dbReference>
<sequence>MLAHERRRLMVNEVNQLGRLVTSDLAARLGVSEVTIRADLEHLERRGRLSRTRGGAVPADSSDAIDAFDMRAAMRSGAKRSIALEAAEFIRGDQTVILDAGTTVHHLAQVLPEVPNLNVYTPALPLAQHLIGVEGVTVHMIGGRIEPSWLQTVGNASVQGIDDVTAHILFLGCAGVDEDLDMIEHSPSVAEVKQNLVRHARKVVLLADSAKMGRMGSTKVLPVGRVDTVITDDGITDDFRRRLAKLGVEVVVAREISETS</sequence>
<protein>
    <submittedName>
        <fullName evidence="5">DeoR/GlpR transcriptional regulator</fullName>
    </submittedName>
</protein>
<dbReference type="GO" id="GO:0003700">
    <property type="term" value="F:DNA-binding transcription factor activity"/>
    <property type="evidence" value="ECO:0007669"/>
    <property type="project" value="InterPro"/>
</dbReference>
<dbReference type="Proteomes" id="UP000515976">
    <property type="component" value="Chromosome"/>
</dbReference>
<dbReference type="AlphaFoldDB" id="A0A7G9R1L5"/>
<keyword evidence="2" id="KW-0238">DNA-binding</keyword>
<keyword evidence="3" id="KW-0804">Transcription</keyword>
<evidence type="ECO:0000313" key="5">
    <source>
        <dbReference type="EMBL" id="QNN49490.1"/>
    </source>
</evidence>
<dbReference type="SMART" id="SM01134">
    <property type="entry name" value="DeoRC"/>
    <property type="match status" value="1"/>
</dbReference>
<name>A0A7G9R1L5_9MICO</name>
<dbReference type="PRINTS" id="PR00037">
    <property type="entry name" value="HTHLACR"/>
</dbReference>
<evidence type="ECO:0000256" key="1">
    <source>
        <dbReference type="ARBA" id="ARBA00023015"/>
    </source>
</evidence>
<dbReference type="PROSITE" id="PS00894">
    <property type="entry name" value="HTH_DEOR_1"/>
    <property type="match status" value="1"/>
</dbReference>
<dbReference type="InterPro" id="IPR050313">
    <property type="entry name" value="Carb_Metab_HTH_regulators"/>
</dbReference>
<dbReference type="InterPro" id="IPR014036">
    <property type="entry name" value="DeoR-like_C"/>
</dbReference>
<dbReference type="Pfam" id="PF00455">
    <property type="entry name" value="DeoRC"/>
    <property type="match status" value="1"/>
</dbReference>
<dbReference type="KEGG" id="pei:H9L10_15135"/>
<dbReference type="PROSITE" id="PS51000">
    <property type="entry name" value="HTH_DEOR_2"/>
    <property type="match status" value="1"/>
</dbReference>
<evidence type="ECO:0000313" key="6">
    <source>
        <dbReference type="Proteomes" id="UP000515976"/>
    </source>
</evidence>
<organism evidence="5 6">
    <name type="scientific">Phycicoccus endophyticus</name>
    <dbReference type="NCBI Taxonomy" id="1690220"/>
    <lineage>
        <taxon>Bacteria</taxon>
        <taxon>Bacillati</taxon>
        <taxon>Actinomycetota</taxon>
        <taxon>Actinomycetes</taxon>
        <taxon>Micrococcales</taxon>
        <taxon>Intrasporangiaceae</taxon>
        <taxon>Phycicoccus</taxon>
    </lineage>
</organism>
<dbReference type="PANTHER" id="PTHR30363">
    <property type="entry name" value="HTH-TYPE TRANSCRIPTIONAL REGULATOR SRLR-RELATED"/>
    <property type="match status" value="1"/>
</dbReference>
<evidence type="ECO:0000256" key="3">
    <source>
        <dbReference type="ARBA" id="ARBA00023163"/>
    </source>
</evidence>
<dbReference type="Gene3D" id="1.10.10.10">
    <property type="entry name" value="Winged helix-like DNA-binding domain superfamily/Winged helix DNA-binding domain"/>
    <property type="match status" value="1"/>
</dbReference>
<dbReference type="GO" id="GO:0003677">
    <property type="term" value="F:DNA binding"/>
    <property type="evidence" value="ECO:0007669"/>
    <property type="project" value="UniProtKB-KW"/>
</dbReference>
<gene>
    <name evidence="5" type="ORF">H9L10_15135</name>
</gene>
<proteinExistence type="predicted"/>
<dbReference type="SUPFAM" id="SSF100950">
    <property type="entry name" value="NagB/RpiA/CoA transferase-like"/>
    <property type="match status" value="1"/>
</dbReference>